<proteinExistence type="predicted"/>
<dbReference type="EMBL" id="QUSF01000005">
    <property type="protein sequence ID" value="RLW09015.1"/>
    <property type="molecule type" value="Genomic_DNA"/>
</dbReference>
<feature type="compositionally biased region" description="Acidic residues" evidence="7">
    <location>
        <begin position="243"/>
        <end position="276"/>
    </location>
</feature>
<protein>
    <recommendedName>
        <fullName evidence="10">Radial spoke head protein 4 homolog A</fullName>
    </recommendedName>
</protein>
<feature type="coiled-coil region" evidence="6">
    <location>
        <begin position="550"/>
        <end position="578"/>
    </location>
</feature>
<dbReference type="Proteomes" id="UP000276834">
    <property type="component" value="Unassembled WGS sequence"/>
</dbReference>
<keyword evidence="4" id="KW-0206">Cytoskeleton</keyword>
<dbReference type="InterPro" id="IPR006802">
    <property type="entry name" value="Radial_spoke"/>
</dbReference>
<dbReference type="PANTHER" id="PTHR13159">
    <property type="entry name" value="RADIAL SPOKEHEAD-RELATED"/>
    <property type="match status" value="1"/>
</dbReference>
<feature type="region of interest" description="Disordered" evidence="7">
    <location>
        <begin position="242"/>
        <end position="298"/>
    </location>
</feature>
<dbReference type="GO" id="GO:0035082">
    <property type="term" value="P:axoneme assembly"/>
    <property type="evidence" value="ECO:0007669"/>
    <property type="project" value="TreeGrafter"/>
</dbReference>
<evidence type="ECO:0000256" key="5">
    <source>
        <dbReference type="ARBA" id="ARBA00023273"/>
    </source>
</evidence>
<evidence type="ECO:0000256" key="7">
    <source>
        <dbReference type="SAM" id="MobiDB-lite"/>
    </source>
</evidence>
<evidence type="ECO:0000313" key="8">
    <source>
        <dbReference type="EMBL" id="RLW09015.1"/>
    </source>
</evidence>
<keyword evidence="5" id="KW-0966">Cell projection</keyword>
<keyword evidence="6" id="KW-0175">Coiled coil</keyword>
<dbReference type="AlphaFoldDB" id="A0A3L8SUX0"/>
<dbReference type="Pfam" id="PF04712">
    <property type="entry name" value="Radial_spoke"/>
    <property type="match status" value="1"/>
</dbReference>
<feature type="region of interest" description="Disordered" evidence="7">
    <location>
        <begin position="432"/>
        <end position="454"/>
    </location>
</feature>
<keyword evidence="3" id="KW-0969">Cilium</keyword>
<dbReference type="GO" id="GO:0060294">
    <property type="term" value="P:cilium movement involved in cell motility"/>
    <property type="evidence" value="ECO:0007669"/>
    <property type="project" value="InterPro"/>
</dbReference>
<dbReference type="OrthoDB" id="272202at2759"/>
<dbReference type="CDD" id="cd22963">
    <property type="entry name" value="DD_CrRSP4-like"/>
    <property type="match status" value="1"/>
</dbReference>
<evidence type="ECO:0000313" key="9">
    <source>
        <dbReference type="Proteomes" id="UP000276834"/>
    </source>
</evidence>
<name>A0A3L8SUX0_CHLGU</name>
<accession>A0A3L8SUX0</accession>
<feature type="compositionally biased region" description="Acidic residues" evidence="7">
    <location>
        <begin position="437"/>
        <end position="451"/>
    </location>
</feature>
<dbReference type="STRING" id="44316.ENSEGOP00005004236"/>
<dbReference type="GO" id="GO:0001534">
    <property type="term" value="C:radial spoke"/>
    <property type="evidence" value="ECO:0007669"/>
    <property type="project" value="InterPro"/>
</dbReference>
<organism evidence="8 9">
    <name type="scientific">Chloebia gouldiae</name>
    <name type="common">Gouldian finch</name>
    <name type="synonym">Erythrura gouldiae</name>
    <dbReference type="NCBI Taxonomy" id="44316"/>
    <lineage>
        <taxon>Eukaryota</taxon>
        <taxon>Metazoa</taxon>
        <taxon>Chordata</taxon>
        <taxon>Craniata</taxon>
        <taxon>Vertebrata</taxon>
        <taxon>Euteleostomi</taxon>
        <taxon>Archelosauria</taxon>
        <taxon>Archosauria</taxon>
        <taxon>Dinosauria</taxon>
        <taxon>Saurischia</taxon>
        <taxon>Theropoda</taxon>
        <taxon>Coelurosauria</taxon>
        <taxon>Aves</taxon>
        <taxon>Neognathae</taxon>
        <taxon>Neoaves</taxon>
        <taxon>Telluraves</taxon>
        <taxon>Australaves</taxon>
        <taxon>Passeriformes</taxon>
        <taxon>Passeroidea</taxon>
        <taxon>Passeridae</taxon>
        <taxon>Chloebia</taxon>
    </lineage>
</organism>
<sequence length="578" mass="65695">MDQSPEPDPSEEPQSAHPQDAYEVGHGPYQPHEPGYGLDQPGYSPYEDEIPDPQARMLAIKNAKAYLLKTSTKSGLNFIMFYDFCIVNQQYLHLYDRYDHFANILTKILDEQPANAVDIIENISKDVKWAQFRKKMDTLRDEHVVPPTLEAAEKYKALFVKEGGEDEHEELEEEMGQPSLPNVMETAFYFEQAGIGLSKDESYYIFLALKNLINVQPIQTCRFWGKILGLEMNYIIAEVQLQEGEEEEEETEEEGEEIIAEDQNEMDEAEEEDEEKEKEPEPPKSTYKPPPDIPKEANGTGTNKYVYFVCNEPGKPWVKLPPVTPAQIVCARQIKKFFTGHLDAPVVTFPPFPGNEANYLRAQIARISAGTHVSPTGFYQFPVDEEEEADTYEENPEFEPPPVAEMVESLATWAHHVKEILKQGRCVWINPVQKSEENEEDEEEEEEEEQQEERGQALLTLISEDEGIKNIPAWTAQASTDLIPEYSVAILQSNRWPGAYAFASGRKFENIYFGWGHKYNSENHTPALPPPAEAEFPSDPGITERADPTVEEEMAFKAAQEEALAAAEEEENEEAEDD</sequence>
<feature type="region of interest" description="Disordered" evidence="7">
    <location>
        <begin position="524"/>
        <end position="549"/>
    </location>
</feature>
<evidence type="ECO:0000256" key="3">
    <source>
        <dbReference type="ARBA" id="ARBA00023069"/>
    </source>
</evidence>
<keyword evidence="9" id="KW-1185">Reference proteome</keyword>
<comment type="subcellular location">
    <subcellularLocation>
        <location evidence="1">Cytoplasm</location>
        <location evidence="1">Cytoskeleton</location>
        <location evidence="1">Cilium axoneme</location>
    </subcellularLocation>
</comment>
<evidence type="ECO:0000256" key="2">
    <source>
        <dbReference type="ARBA" id="ARBA00022490"/>
    </source>
</evidence>
<evidence type="ECO:0000256" key="4">
    <source>
        <dbReference type="ARBA" id="ARBA00023212"/>
    </source>
</evidence>
<comment type="caution">
    <text evidence="8">The sequence shown here is derived from an EMBL/GenBank/DDBJ whole genome shotgun (WGS) entry which is preliminary data.</text>
</comment>
<evidence type="ECO:0000256" key="1">
    <source>
        <dbReference type="ARBA" id="ARBA00004430"/>
    </source>
</evidence>
<keyword evidence="2" id="KW-0963">Cytoplasm</keyword>
<dbReference type="PANTHER" id="PTHR13159:SF0">
    <property type="entry name" value="RADIAL SPOKE HEAD 6 HOMOLOG A"/>
    <property type="match status" value="1"/>
</dbReference>
<feature type="region of interest" description="Disordered" evidence="7">
    <location>
        <begin position="1"/>
        <end position="43"/>
    </location>
</feature>
<evidence type="ECO:0000256" key="6">
    <source>
        <dbReference type="SAM" id="Coils"/>
    </source>
</evidence>
<gene>
    <name evidence="8" type="ORF">DV515_00002560</name>
</gene>
<evidence type="ECO:0008006" key="10">
    <source>
        <dbReference type="Google" id="ProtNLM"/>
    </source>
</evidence>
<reference evidence="8 9" key="1">
    <citation type="journal article" date="2018" name="Proc. R. Soc. B">
        <title>A non-coding region near Follistatin controls head colour polymorphism in the Gouldian finch.</title>
        <authorList>
            <person name="Toomey M.B."/>
            <person name="Marques C.I."/>
            <person name="Andrade P."/>
            <person name="Araujo P.M."/>
            <person name="Sabatino S."/>
            <person name="Gazda M.A."/>
            <person name="Afonso S."/>
            <person name="Lopes R.J."/>
            <person name="Corbo J.C."/>
            <person name="Carneiro M."/>
        </authorList>
    </citation>
    <scope>NUCLEOTIDE SEQUENCE [LARGE SCALE GENOMIC DNA]</scope>
    <source>
        <strain evidence="8">Red01</strain>
        <tissue evidence="8">Muscle</tissue>
    </source>
</reference>